<organism evidence="1 2">
    <name type="scientific">Emiliania huxleyi (strain CCMP1516)</name>
    <dbReference type="NCBI Taxonomy" id="280463"/>
    <lineage>
        <taxon>Eukaryota</taxon>
        <taxon>Haptista</taxon>
        <taxon>Haptophyta</taxon>
        <taxon>Prymnesiophyceae</taxon>
        <taxon>Isochrysidales</taxon>
        <taxon>Noelaerhabdaceae</taxon>
        <taxon>Emiliania</taxon>
    </lineage>
</organism>
<keyword evidence="2" id="KW-1185">Reference proteome</keyword>
<dbReference type="KEGG" id="ehx:EMIHUDRAFT_251470"/>
<dbReference type="RefSeq" id="XP_005791709.1">
    <property type="nucleotide sequence ID" value="XM_005791652.1"/>
</dbReference>
<reference evidence="2" key="1">
    <citation type="journal article" date="2013" name="Nature">
        <title>Pan genome of the phytoplankton Emiliania underpins its global distribution.</title>
        <authorList>
            <person name="Read B.A."/>
            <person name="Kegel J."/>
            <person name="Klute M.J."/>
            <person name="Kuo A."/>
            <person name="Lefebvre S.C."/>
            <person name="Maumus F."/>
            <person name="Mayer C."/>
            <person name="Miller J."/>
            <person name="Monier A."/>
            <person name="Salamov A."/>
            <person name="Young J."/>
            <person name="Aguilar M."/>
            <person name="Claverie J.M."/>
            <person name="Frickenhaus S."/>
            <person name="Gonzalez K."/>
            <person name="Herman E.K."/>
            <person name="Lin Y.C."/>
            <person name="Napier J."/>
            <person name="Ogata H."/>
            <person name="Sarno A.F."/>
            <person name="Shmutz J."/>
            <person name="Schroeder D."/>
            <person name="de Vargas C."/>
            <person name="Verret F."/>
            <person name="von Dassow P."/>
            <person name="Valentin K."/>
            <person name="Van de Peer Y."/>
            <person name="Wheeler G."/>
            <person name="Dacks J.B."/>
            <person name="Delwiche C.F."/>
            <person name="Dyhrman S.T."/>
            <person name="Glockner G."/>
            <person name="John U."/>
            <person name="Richards T."/>
            <person name="Worden A.Z."/>
            <person name="Zhang X."/>
            <person name="Grigoriev I.V."/>
            <person name="Allen A.E."/>
            <person name="Bidle K."/>
            <person name="Borodovsky M."/>
            <person name="Bowler C."/>
            <person name="Brownlee C."/>
            <person name="Cock J.M."/>
            <person name="Elias M."/>
            <person name="Gladyshev V.N."/>
            <person name="Groth M."/>
            <person name="Guda C."/>
            <person name="Hadaegh A."/>
            <person name="Iglesias-Rodriguez M.D."/>
            <person name="Jenkins J."/>
            <person name="Jones B.M."/>
            <person name="Lawson T."/>
            <person name="Leese F."/>
            <person name="Lindquist E."/>
            <person name="Lobanov A."/>
            <person name="Lomsadze A."/>
            <person name="Malik S.B."/>
            <person name="Marsh M.E."/>
            <person name="Mackinder L."/>
            <person name="Mock T."/>
            <person name="Mueller-Roeber B."/>
            <person name="Pagarete A."/>
            <person name="Parker M."/>
            <person name="Probert I."/>
            <person name="Quesneville H."/>
            <person name="Raines C."/>
            <person name="Rensing S.A."/>
            <person name="Riano-Pachon D.M."/>
            <person name="Richier S."/>
            <person name="Rokitta S."/>
            <person name="Shiraiwa Y."/>
            <person name="Soanes D.M."/>
            <person name="van der Giezen M."/>
            <person name="Wahlund T.M."/>
            <person name="Williams B."/>
            <person name="Wilson W."/>
            <person name="Wolfe G."/>
            <person name="Wurch L.L."/>
        </authorList>
    </citation>
    <scope>NUCLEOTIDE SEQUENCE</scope>
</reference>
<protein>
    <submittedName>
        <fullName evidence="1">Uncharacterized protein</fullName>
    </submittedName>
</protein>
<proteinExistence type="predicted"/>
<name>A0A0D3KU45_EMIH1</name>
<accession>A0A0D3KU45</accession>
<dbReference type="GeneID" id="17284550"/>
<dbReference type="HOGENOM" id="CLU_1450187_0_0_1"/>
<sequence length="187" mass="19874">MSATADAGACTLEAHPSTHLLDLSDDVLWHVLWHTTLTAQASTAAEFWARPQVESTPAPGAVVVLHSLVGKAELNGKRGVVKTFDASRGRFEVAVEGKPLSVRQNNLAPAASPCGLAADFDAADLMGLRGACQRFRGLCNGLAVQLDRAVRERARSVAEHFPRWSTAIGYATFSDVPRAPCGHGRCS</sequence>
<dbReference type="Proteomes" id="UP000013827">
    <property type="component" value="Unassembled WGS sequence"/>
</dbReference>
<dbReference type="PaxDb" id="2903-EOD39280"/>
<reference evidence="1" key="2">
    <citation type="submission" date="2024-10" db="UniProtKB">
        <authorList>
            <consortium name="EnsemblProtists"/>
        </authorList>
    </citation>
    <scope>IDENTIFICATION</scope>
</reference>
<dbReference type="EnsemblProtists" id="EOD39280">
    <property type="protein sequence ID" value="EOD39280"/>
    <property type="gene ID" value="EMIHUDRAFT_251470"/>
</dbReference>
<dbReference type="AlphaFoldDB" id="A0A0D3KU45"/>
<evidence type="ECO:0000313" key="2">
    <source>
        <dbReference type="Proteomes" id="UP000013827"/>
    </source>
</evidence>
<evidence type="ECO:0000313" key="1">
    <source>
        <dbReference type="EnsemblProtists" id="EOD39280"/>
    </source>
</evidence>